<name>A0A8J6XIN5_9CYAN</name>
<comment type="caution">
    <text evidence="2">The sequence shown here is derived from an EMBL/GenBank/DDBJ whole genome shotgun (WGS) entry which is preliminary data.</text>
</comment>
<reference evidence="2" key="1">
    <citation type="submission" date="2020-09" db="EMBL/GenBank/DDBJ databases">
        <title>Iningainema tapete sp. nov. (Scytonemataceae, Cyanobacteria) from greenhouses in central Florida (USA) produces two types of nodularin with biosynthetic potential for microcystin-LR and anabaenopeptins.</title>
        <authorList>
            <person name="Berthold D.E."/>
            <person name="Lefler F.W."/>
            <person name="Huang I.-S."/>
            <person name="Abdulla H."/>
            <person name="Zimba P.V."/>
            <person name="Laughinghouse H.D. IV."/>
        </authorList>
    </citation>
    <scope>NUCLEOTIDE SEQUENCE</scope>
    <source>
        <strain evidence="2">BLCCT55</strain>
    </source>
</reference>
<evidence type="ECO:0000313" key="3">
    <source>
        <dbReference type="Proteomes" id="UP000629098"/>
    </source>
</evidence>
<feature type="chain" id="PRO_5035274531" description="Lipoprotein" evidence="1">
    <location>
        <begin position="21"/>
        <end position="69"/>
    </location>
</feature>
<keyword evidence="1" id="KW-0732">Signal</keyword>
<accession>A0A8J6XIN5</accession>
<organism evidence="2 3">
    <name type="scientific">Iningainema tapete BLCC-T55</name>
    <dbReference type="NCBI Taxonomy" id="2748662"/>
    <lineage>
        <taxon>Bacteria</taxon>
        <taxon>Bacillati</taxon>
        <taxon>Cyanobacteriota</taxon>
        <taxon>Cyanophyceae</taxon>
        <taxon>Nostocales</taxon>
        <taxon>Scytonemataceae</taxon>
        <taxon>Iningainema tapete</taxon>
    </lineage>
</organism>
<evidence type="ECO:0000256" key="1">
    <source>
        <dbReference type="SAM" id="SignalP"/>
    </source>
</evidence>
<protein>
    <recommendedName>
        <fullName evidence="4">Lipoprotein</fullName>
    </recommendedName>
</protein>
<sequence length="69" mass="7604">MCKFISSVAFYTLFVLSLNACSTSQVTQQQQTTQVEQYSSDNGSGQKQCTRSVVIQNNGKTEINQSSKC</sequence>
<dbReference type="RefSeq" id="WP_190825723.1">
    <property type="nucleotide sequence ID" value="NZ_CAWPPI010000024.1"/>
</dbReference>
<evidence type="ECO:0008006" key="4">
    <source>
        <dbReference type="Google" id="ProtNLM"/>
    </source>
</evidence>
<dbReference type="AlphaFoldDB" id="A0A8J6XIN5"/>
<evidence type="ECO:0000313" key="2">
    <source>
        <dbReference type="EMBL" id="MBD2771426.1"/>
    </source>
</evidence>
<gene>
    <name evidence="2" type="ORF">ICL16_04690</name>
</gene>
<keyword evidence="3" id="KW-1185">Reference proteome</keyword>
<feature type="signal peptide" evidence="1">
    <location>
        <begin position="1"/>
        <end position="20"/>
    </location>
</feature>
<proteinExistence type="predicted"/>
<dbReference type="Proteomes" id="UP000629098">
    <property type="component" value="Unassembled WGS sequence"/>
</dbReference>
<dbReference type="EMBL" id="JACXAE010000024">
    <property type="protein sequence ID" value="MBD2771426.1"/>
    <property type="molecule type" value="Genomic_DNA"/>
</dbReference>